<organism evidence="2 3">
    <name type="scientific">Colletotrichum sublineola</name>
    <name type="common">Sorghum anthracnose fungus</name>
    <dbReference type="NCBI Taxonomy" id="1173701"/>
    <lineage>
        <taxon>Eukaryota</taxon>
        <taxon>Fungi</taxon>
        <taxon>Dikarya</taxon>
        <taxon>Ascomycota</taxon>
        <taxon>Pezizomycotina</taxon>
        <taxon>Sordariomycetes</taxon>
        <taxon>Hypocreomycetidae</taxon>
        <taxon>Glomerellales</taxon>
        <taxon>Glomerellaceae</taxon>
        <taxon>Colletotrichum</taxon>
        <taxon>Colletotrichum graminicola species complex</taxon>
    </lineage>
</organism>
<sequence length="666" mass="74512">MWTRPLRAAPAPAEKPTQFQCIHDLSDVTVRKLTRYLYLSQRYDTDHPPGHWLEDQEKGMSELPSDCLRPRVDNLNVVNMVKRGLMSISEKHRLSFTPQAAVLCPTHRGLDPWVIHALFALVTKEITKETERLRRDRGDWNIQYPPSIQEFLHRLDAIQALWMDPSTFEMVFGRPPGTLQRVASQCEACILSAMGSRHAFLGDLWAHLVARTNSVKPVLQRIVEAWLAHFPQKIQNAVSQVSTPLAEEIRAVRKEIAVARHKRREARRQRKELWTPTLSSNPASIKASQQSANGRPSTSSQLSYASREDDPFADADGGNQPWQDDVSGFYEHMARENGNGNAFDRASVHPAFKSPNIQPYAFQPQAFTTELELDTCNQEAIWEGGDSRGAIQTLTSQQLATGSAQQPPYNNLPPSMLQDESRASNRFRNIATSSVFSTNEPAQPVPLRSEDPLGPRPHIGYGNVAASSSFYTDAGPARPHPPRTNVSLAAARARSDMDRYDPSHRSRPDAAVSNPYPRPQDNRPVMQDQPSAGLPYRPGPVPSGHPRQPATQEGTLRWEEQKGFVERPTFTEYYENKRKPKPLPPSGRRQFYGRRPSPPPSQLRSPNSCPQPGPTENLGSPTVPEAAPALTLEEIRRWSRAKGPVAPSDVSTVWPQDSISNVGFPR</sequence>
<gene>
    <name evidence="2" type="ORF">CSUB01_04621</name>
</gene>
<name>A0A066XR44_COLSU</name>
<accession>A0A066XR44</accession>
<reference evidence="3" key="1">
    <citation type="journal article" date="2014" name="Genome Announc.">
        <title>Draft genome sequence of Colletotrichum sublineola, a destructive pathogen of cultivated sorghum.</title>
        <authorList>
            <person name="Baroncelli R."/>
            <person name="Sanz-Martin J.M."/>
            <person name="Rech G.E."/>
            <person name="Sukno S.A."/>
            <person name="Thon M.R."/>
        </authorList>
    </citation>
    <scope>NUCLEOTIDE SEQUENCE [LARGE SCALE GENOMIC DNA]</scope>
    <source>
        <strain evidence="3">TX430BB</strain>
    </source>
</reference>
<comment type="caution">
    <text evidence="2">The sequence shown here is derived from an EMBL/GenBank/DDBJ whole genome shotgun (WGS) entry which is preliminary data.</text>
</comment>
<keyword evidence="3" id="KW-1185">Reference proteome</keyword>
<proteinExistence type="predicted"/>
<dbReference type="Proteomes" id="UP000027238">
    <property type="component" value="Unassembled WGS sequence"/>
</dbReference>
<feature type="compositionally biased region" description="Polar residues" evidence="1">
    <location>
        <begin position="276"/>
        <end position="304"/>
    </location>
</feature>
<feature type="region of interest" description="Disordered" evidence="1">
    <location>
        <begin position="260"/>
        <end position="325"/>
    </location>
</feature>
<dbReference type="AlphaFoldDB" id="A0A066XR44"/>
<evidence type="ECO:0000313" key="3">
    <source>
        <dbReference type="Proteomes" id="UP000027238"/>
    </source>
</evidence>
<dbReference type="HOGENOM" id="CLU_412192_0_0_1"/>
<feature type="compositionally biased region" description="Basic and acidic residues" evidence="1">
    <location>
        <begin position="493"/>
        <end position="508"/>
    </location>
</feature>
<dbReference type="EMBL" id="JMSE01000200">
    <property type="protein sequence ID" value="KDN71352.1"/>
    <property type="molecule type" value="Genomic_DNA"/>
</dbReference>
<feature type="compositionally biased region" description="Polar residues" evidence="1">
    <location>
        <begin position="649"/>
        <end position="666"/>
    </location>
</feature>
<feature type="compositionally biased region" description="Basic and acidic residues" evidence="1">
    <location>
        <begin position="556"/>
        <end position="565"/>
    </location>
</feature>
<protein>
    <submittedName>
        <fullName evidence="2">Uncharacterized protein</fullName>
    </submittedName>
</protein>
<feature type="compositionally biased region" description="Basic residues" evidence="1">
    <location>
        <begin position="260"/>
        <end position="270"/>
    </location>
</feature>
<dbReference type="OrthoDB" id="3786931at2759"/>
<evidence type="ECO:0000256" key="1">
    <source>
        <dbReference type="SAM" id="MobiDB-lite"/>
    </source>
</evidence>
<dbReference type="eggNOG" id="ENOG502T1M3">
    <property type="taxonomic scope" value="Eukaryota"/>
</dbReference>
<evidence type="ECO:0000313" key="2">
    <source>
        <dbReference type="EMBL" id="KDN71352.1"/>
    </source>
</evidence>
<dbReference type="STRING" id="1173701.A0A066XR44"/>
<feature type="region of interest" description="Disordered" evidence="1">
    <location>
        <begin position="493"/>
        <end position="666"/>
    </location>
</feature>
<feature type="region of interest" description="Disordered" evidence="1">
    <location>
        <begin position="437"/>
        <end position="461"/>
    </location>
</feature>